<keyword evidence="10" id="KW-1185">Reference proteome</keyword>
<feature type="compositionally biased region" description="Polar residues" evidence="7">
    <location>
        <begin position="569"/>
        <end position="579"/>
    </location>
</feature>
<dbReference type="InterPro" id="IPR007632">
    <property type="entry name" value="Anoctamin"/>
</dbReference>
<dbReference type="Proteomes" id="UP001159042">
    <property type="component" value="Unassembled WGS sequence"/>
</dbReference>
<feature type="transmembrane region" description="Helical" evidence="6">
    <location>
        <begin position="289"/>
        <end position="308"/>
    </location>
</feature>
<evidence type="ECO:0000259" key="8">
    <source>
        <dbReference type="Pfam" id="PF04547"/>
    </source>
</evidence>
<evidence type="ECO:0000256" key="2">
    <source>
        <dbReference type="ARBA" id="ARBA00009671"/>
    </source>
</evidence>
<evidence type="ECO:0000313" key="9">
    <source>
        <dbReference type="EMBL" id="KAJ8925323.1"/>
    </source>
</evidence>
<keyword evidence="4 6" id="KW-1133">Transmembrane helix</keyword>
<dbReference type="GO" id="GO:0005254">
    <property type="term" value="F:chloride channel activity"/>
    <property type="evidence" value="ECO:0007669"/>
    <property type="project" value="TreeGrafter"/>
</dbReference>
<feature type="region of interest" description="Disordered" evidence="7">
    <location>
        <begin position="876"/>
        <end position="915"/>
    </location>
</feature>
<dbReference type="Pfam" id="PF04547">
    <property type="entry name" value="Anoctamin"/>
    <property type="match status" value="1"/>
</dbReference>
<feature type="transmembrane region" description="Helical" evidence="6">
    <location>
        <begin position="660"/>
        <end position="679"/>
    </location>
</feature>
<protein>
    <recommendedName>
        <fullName evidence="6">Anoctamin</fullName>
    </recommendedName>
</protein>
<feature type="transmembrane region" description="Helical" evidence="6">
    <location>
        <begin position="691"/>
        <end position="709"/>
    </location>
</feature>
<dbReference type="PANTHER" id="PTHR12308:SF51">
    <property type="entry name" value="ANOCTAMIN-8"/>
    <property type="match status" value="1"/>
</dbReference>
<name>A0AAV8WG40_9CUCU</name>
<dbReference type="AlphaFoldDB" id="A0AAV8WG40"/>
<keyword evidence="3 6" id="KW-0812">Transmembrane</keyword>
<comment type="subcellular location">
    <subcellularLocation>
        <location evidence="1 6">Membrane</location>
        <topology evidence="1 6">Multi-pass membrane protein</topology>
    </subcellularLocation>
</comment>
<comment type="caution">
    <text evidence="9">The sequence shown here is derived from an EMBL/GenBank/DDBJ whole genome shotgun (WGS) entry which is preliminary data.</text>
</comment>
<feature type="transmembrane region" description="Helical" evidence="6">
    <location>
        <begin position="473"/>
        <end position="492"/>
    </location>
</feature>
<feature type="transmembrane region" description="Helical" evidence="6">
    <location>
        <begin position="383"/>
        <end position="408"/>
    </location>
</feature>
<keyword evidence="5 6" id="KW-0472">Membrane</keyword>
<evidence type="ECO:0000256" key="7">
    <source>
        <dbReference type="SAM" id="MobiDB-lite"/>
    </source>
</evidence>
<feature type="region of interest" description="Disordered" evidence="7">
    <location>
        <begin position="983"/>
        <end position="1005"/>
    </location>
</feature>
<proteinExistence type="inferred from homology"/>
<evidence type="ECO:0000256" key="6">
    <source>
        <dbReference type="RuleBase" id="RU280814"/>
    </source>
</evidence>
<evidence type="ECO:0000256" key="1">
    <source>
        <dbReference type="ARBA" id="ARBA00004141"/>
    </source>
</evidence>
<feature type="transmembrane region" description="Helical" evidence="6">
    <location>
        <begin position="254"/>
        <end position="277"/>
    </location>
</feature>
<evidence type="ECO:0000256" key="3">
    <source>
        <dbReference type="ARBA" id="ARBA00022692"/>
    </source>
</evidence>
<evidence type="ECO:0000256" key="5">
    <source>
        <dbReference type="ARBA" id="ARBA00023136"/>
    </source>
</evidence>
<evidence type="ECO:0000256" key="4">
    <source>
        <dbReference type="ARBA" id="ARBA00022989"/>
    </source>
</evidence>
<gene>
    <name evidence="9" type="ORF">NQ315_009153</name>
</gene>
<evidence type="ECO:0000313" key="10">
    <source>
        <dbReference type="Proteomes" id="UP001159042"/>
    </source>
</evidence>
<sequence length="1033" mass="116375">MPGEDDTATSETERDIEQEPVLNLRRRKIVECAQLKLEQASELLRKKIPCAGHFLAPKRLWLKRVSTPNCDVVVVFPSGAQDSVLLWLLSKLRQSPGLTVHVRHHASTQSSAFYLTAPFPVLLKAAEEYHLPKALKASKGGGLKEFFVQDFLSYEGAPNEEHFFMAEERQWLVLRLLESIRAKSSDVNAIPGLSLLEGQPIVPKCLTAGIISQVFPLHEPSALERLQNTWVRDILAKQPLDEITEYFGVKIGMYFAWLGHYTTALSIPALFGFLFWICCNGKHQTLEDVGYVLFSVFNVVWVTTYLQAWKRYSAELAFRWGTLDQRDDLLQEPRPLFRRLYSFNMSTCHQLPRHVIICSQGPLQPSPVTGRLEPYHPPWKRHVFRYCISVPVIVVCLSTVFFIMIISLQIQDYWDAILRNRGFPMWLGYLPKIMLAIVISLMDEAYFKIAVWLNDKENYRLETKYENHLIGKVALFQFVNSFLSLFYIAFYLQDQARLKEQLAALLIARQVIGNLKESALPYMLEHMRLAKMSFDMWGALSPLSSKPPPGDGEESAEAQGTDTKDSELSDQPSTKRTMSQAELESTLYKYDGTFADHLEMTIQLGYVILFSSAFPLAALCAMLNNLIEIRSDAFKLAYVCQRPFGQRVPNIGTWQNCMEYMSIMAVLVNCALIGLSGQVHRMFPDMTATQTILLIVALEHIMLVIRFIITCAIPDIPGWLATEMAKIEWARREASRVANATPSPEELTAKHIGRFSVSPTHTLVSQSVKNDKTKDVALSLLSQGLQDDKTKSYEKLKEIESESVKELTPVTTPTGSNVSHKTLSITAESIQEIPPFRPRKSKEWISAEAEATHHLTIGPSGGIEWARRLKEETDIHKSTDCITPKDSSSSDSDLLRSSPLWPPRPRTPPTNNIPARAKAMIPMDPSLSDSARSVSSQEADEAARAAEELAAKKTRVKQSLMKRARSVAIFSLKLKERRAREAQEKAMKPAVTPTAPLPPPHQGGELSCIPIEKLIQLEDIRCAATQKPNNNQS</sequence>
<feature type="region of interest" description="Disordered" evidence="7">
    <location>
        <begin position="544"/>
        <end position="579"/>
    </location>
</feature>
<feature type="domain" description="Anoctamin transmembrane" evidence="8">
    <location>
        <begin position="243"/>
        <end position="726"/>
    </location>
</feature>
<feature type="transmembrane region" description="Helical" evidence="6">
    <location>
        <begin position="604"/>
        <end position="627"/>
    </location>
</feature>
<dbReference type="GO" id="GO:0005886">
    <property type="term" value="C:plasma membrane"/>
    <property type="evidence" value="ECO:0007669"/>
    <property type="project" value="TreeGrafter"/>
</dbReference>
<organism evidence="9 10">
    <name type="scientific">Exocentrus adspersus</name>
    <dbReference type="NCBI Taxonomy" id="1586481"/>
    <lineage>
        <taxon>Eukaryota</taxon>
        <taxon>Metazoa</taxon>
        <taxon>Ecdysozoa</taxon>
        <taxon>Arthropoda</taxon>
        <taxon>Hexapoda</taxon>
        <taxon>Insecta</taxon>
        <taxon>Pterygota</taxon>
        <taxon>Neoptera</taxon>
        <taxon>Endopterygota</taxon>
        <taxon>Coleoptera</taxon>
        <taxon>Polyphaga</taxon>
        <taxon>Cucujiformia</taxon>
        <taxon>Chrysomeloidea</taxon>
        <taxon>Cerambycidae</taxon>
        <taxon>Lamiinae</taxon>
        <taxon>Acanthocinini</taxon>
        <taxon>Exocentrus</taxon>
    </lineage>
</organism>
<dbReference type="InterPro" id="IPR049452">
    <property type="entry name" value="Anoctamin_TM"/>
</dbReference>
<feature type="non-terminal residue" evidence="9">
    <location>
        <position position="1033"/>
    </location>
</feature>
<comment type="similarity">
    <text evidence="2 6">Belongs to the anoctamin family.</text>
</comment>
<dbReference type="EMBL" id="JANEYG010000001">
    <property type="protein sequence ID" value="KAJ8925323.1"/>
    <property type="molecule type" value="Genomic_DNA"/>
</dbReference>
<accession>A0AAV8WG40</accession>
<reference evidence="9 10" key="1">
    <citation type="journal article" date="2023" name="Insect Mol. Biol.">
        <title>Genome sequencing provides insights into the evolution of gene families encoding plant cell wall-degrading enzymes in longhorned beetles.</title>
        <authorList>
            <person name="Shin N.R."/>
            <person name="Okamura Y."/>
            <person name="Kirsch R."/>
            <person name="Pauchet Y."/>
        </authorList>
    </citation>
    <scope>NUCLEOTIDE SEQUENCE [LARGE SCALE GENOMIC DNA]</scope>
    <source>
        <strain evidence="9">EAD_L_NR</strain>
    </source>
</reference>
<feature type="transmembrane region" description="Helical" evidence="6">
    <location>
        <begin position="429"/>
        <end position="453"/>
    </location>
</feature>
<dbReference type="PANTHER" id="PTHR12308">
    <property type="entry name" value="ANOCTAMIN"/>
    <property type="match status" value="1"/>
</dbReference>
<feature type="compositionally biased region" description="Low complexity" evidence="7">
    <location>
        <begin position="884"/>
        <end position="899"/>
    </location>
</feature>